<accession>A0A0D8HDW7</accession>
<organism evidence="2 3">
    <name type="scientific">Acidithrix ferrooxidans</name>
    <dbReference type="NCBI Taxonomy" id="1280514"/>
    <lineage>
        <taxon>Bacteria</taxon>
        <taxon>Bacillati</taxon>
        <taxon>Actinomycetota</taxon>
        <taxon>Acidimicrobiia</taxon>
        <taxon>Acidimicrobiales</taxon>
        <taxon>Acidimicrobiaceae</taxon>
        <taxon>Acidithrix</taxon>
    </lineage>
</organism>
<keyword evidence="2" id="KW-0560">Oxidoreductase</keyword>
<name>A0A0D8HDW7_9ACTN</name>
<evidence type="ECO:0000313" key="3">
    <source>
        <dbReference type="Proteomes" id="UP000032360"/>
    </source>
</evidence>
<evidence type="ECO:0000259" key="1">
    <source>
        <dbReference type="Pfam" id="PF01593"/>
    </source>
</evidence>
<evidence type="ECO:0000313" key="2">
    <source>
        <dbReference type="EMBL" id="KJF15977.1"/>
    </source>
</evidence>
<dbReference type="EMBL" id="JXYS01000106">
    <property type="protein sequence ID" value="KJF15977.1"/>
    <property type="molecule type" value="Genomic_DNA"/>
</dbReference>
<protein>
    <submittedName>
        <fullName evidence="2">Protoporphyrinogen oxidase</fullName>
        <ecNumber evidence="2">1.3.3.4</ecNumber>
    </submittedName>
</protein>
<dbReference type="Gene3D" id="3.50.50.60">
    <property type="entry name" value="FAD/NAD(P)-binding domain"/>
    <property type="match status" value="1"/>
</dbReference>
<gene>
    <name evidence="2" type="primary">hemY2</name>
    <name evidence="2" type="ORF">AXFE_31730</name>
</gene>
<dbReference type="AlphaFoldDB" id="A0A0D8HDW7"/>
<dbReference type="Proteomes" id="UP000032360">
    <property type="component" value="Unassembled WGS sequence"/>
</dbReference>
<dbReference type="PRINTS" id="PR00419">
    <property type="entry name" value="ADXRDTASE"/>
</dbReference>
<sequence length="412" mass="45332">MISKKISIVGGGLAGLSAGFYLKQNGFDISIFEASDRIGGIVATDSVEGFYLDRGFQILIDSYPDFRRIVDPSKINLKPFTKGVHFVDSNGSQELMKFPESSRDLIDAVNLVKSFSIGELYPLAKIAFDLLKGRRDSYFYMKEQSSLGYLQKAGVSASVINRYFRPFFKGVFLEDDLSTSYRMLLFTLSNFLTGHSVIPDIGMAEIPSQIASNIEPEDIHLNSKVRSVSDRSITLEDGSERPHDFVVVATKPDQANLLLGNNAKVNYRSVACHYFATEIELSNEPTVVIPRMPEIDLATVVQLDAISKSYAPKGVHLISASTLKPDMDPDVISDQIAIVLGIEKNELSHIRSYEIKDALPVVFSSGNVGDPYFLNVSQRTFLAGDYLQNPSIDGALKSGRLASQAIMSSKLA</sequence>
<dbReference type="InterPro" id="IPR002937">
    <property type="entry name" value="Amino_oxidase"/>
</dbReference>
<dbReference type="SUPFAM" id="SSF51905">
    <property type="entry name" value="FAD/NAD(P)-binding domain"/>
    <property type="match status" value="1"/>
</dbReference>
<dbReference type="STRING" id="1280514.AXFE_31730"/>
<dbReference type="PANTHER" id="PTHR42841">
    <property type="entry name" value="AMINE OXIDASE"/>
    <property type="match status" value="1"/>
</dbReference>
<feature type="domain" description="Amine oxidase" evidence="1">
    <location>
        <begin position="13"/>
        <end position="407"/>
    </location>
</feature>
<dbReference type="EC" id="1.3.3.4" evidence="2"/>
<comment type="caution">
    <text evidence="2">The sequence shown here is derived from an EMBL/GenBank/DDBJ whole genome shotgun (WGS) entry which is preliminary data.</text>
</comment>
<dbReference type="OrthoDB" id="9767561at2"/>
<proteinExistence type="predicted"/>
<dbReference type="InterPro" id="IPR036188">
    <property type="entry name" value="FAD/NAD-bd_sf"/>
</dbReference>
<dbReference type="GO" id="GO:0004729">
    <property type="term" value="F:oxygen-dependent protoporphyrinogen oxidase activity"/>
    <property type="evidence" value="ECO:0007669"/>
    <property type="project" value="UniProtKB-EC"/>
</dbReference>
<keyword evidence="3" id="KW-1185">Reference proteome</keyword>
<dbReference type="RefSeq" id="WP_052606842.1">
    <property type="nucleotide sequence ID" value="NZ_JXYS01000106.1"/>
</dbReference>
<reference evidence="2 3" key="1">
    <citation type="submission" date="2015-01" db="EMBL/GenBank/DDBJ databases">
        <title>Draft genome of the acidophilic iron oxidizer Acidithrix ferrooxidans strain Py-F3.</title>
        <authorList>
            <person name="Poehlein A."/>
            <person name="Eisen S."/>
            <person name="Schloemann M."/>
            <person name="Johnson B.D."/>
            <person name="Daniel R."/>
            <person name="Muehling M."/>
        </authorList>
    </citation>
    <scope>NUCLEOTIDE SEQUENCE [LARGE SCALE GENOMIC DNA]</scope>
    <source>
        <strain evidence="2 3">Py-F3</strain>
    </source>
</reference>
<dbReference type="Pfam" id="PF01593">
    <property type="entry name" value="Amino_oxidase"/>
    <property type="match status" value="1"/>
</dbReference>